<evidence type="ECO:0000259" key="2">
    <source>
        <dbReference type="Pfam" id="PF23394"/>
    </source>
</evidence>
<feature type="compositionally biased region" description="Basic residues" evidence="1">
    <location>
        <begin position="486"/>
        <end position="498"/>
    </location>
</feature>
<feature type="region of interest" description="Disordered" evidence="1">
    <location>
        <begin position="220"/>
        <end position="292"/>
    </location>
</feature>
<evidence type="ECO:0000313" key="5">
    <source>
        <dbReference type="Proteomes" id="UP000184300"/>
    </source>
</evidence>
<dbReference type="AlphaFoldDB" id="A0A1L9VWM1"/>
<feature type="domain" description="DUF7102" evidence="2">
    <location>
        <begin position="603"/>
        <end position="771"/>
    </location>
</feature>
<dbReference type="RefSeq" id="XP_022404972.1">
    <property type="nucleotide sequence ID" value="XM_022549992.1"/>
</dbReference>
<name>A0A1L9VWM1_ASPGL</name>
<dbReference type="VEuPathDB" id="FungiDB:ASPGLDRAFT_78871"/>
<dbReference type="InterPro" id="IPR057559">
    <property type="entry name" value="SAM_6"/>
</dbReference>
<feature type="compositionally biased region" description="Polar residues" evidence="1">
    <location>
        <begin position="508"/>
        <end position="517"/>
    </location>
</feature>
<organism evidence="4 5">
    <name type="scientific">Aspergillus glaucus CBS 516.65</name>
    <dbReference type="NCBI Taxonomy" id="1160497"/>
    <lineage>
        <taxon>Eukaryota</taxon>
        <taxon>Fungi</taxon>
        <taxon>Dikarya</taxon>
        <taxon>Ascomycota</taxon>
        <taxon>Pezizomycotina</taxon>
        <taxon>Eurotiomycetes</taxon>
        <taxon>Eurotiomycetidae</taxon>
        <taxon>Eurotiales</taxon>
        <taxon>Aspergillaceae</taxon>
        <taxon>Aspergillus</taxon>
        <taxon>Aspergillus subgen. Aspergillus</taxon>
    </lineage>
</organism>
<dbReference type="GeneID" id="34466252"/>
<feature type="domain" description="SAM-like" evidence="3">
    <location>
        <begin position="801"/>
        <end position="878"/>
    </location>
</feature>
<dbReference type="Pfam" id="PF23394">
    <property type="entry name" value="DUF7102"/>
    <property type="match status" value="1"/>
</dbReference>
<evidence type="ECO:0000313" key="4">
    <source>
        <dbReference type="EMBL" id="OJJ88296.1"/>
    </source>
</evidence>
<feature type="region of interest" description="Disordered" evidence="1">
    <location>
        <begin position="464"/>
        <end position="517"/>
    </location>
</feature>
<proteinExistence type="predicted"/>
<dbReference type="EMBL" id="KV878889">
    <property type="protein sequence ID" value="OJJ88296.1"/>
    <property type="molecule type" value="Genomic_DNA"/>
</dbReference>
<dbReference type="OrthoDB" id="3647246at2759"/>
<keyword evidence="5" id="KW-1185">Reference proteome</keyword>
<dbReference type="Proteomes" id="UP000184300">
    <property type="component" value="Unassembled WGS sequence"/>
</dbReference>
<accession>A0A1L9VWM1</accession>
<feature type="compositionally biased region" description="Basic and acidic residues" evidence="1">
    <location>
        <begin position="269"/>
        <end position="278"/>
    </location>
</feature>
<evidence type="ECO:0000259" key="3">
    <source>
        <dbReference type="Pfam" id="PF23395"/>
    </source>
</evidence>
<protein>
    <submittedName>
        <fullName evidence="4">Uncharacterized protein</fullName>
    </submittedName>
</protein>
<sequence length="893" mass="100257">MDQKQCPSFLEYARFHGIATPSTTVNPLEYIDQILENSPSSKDESSPALNSHTTPPWKSIERLLNSEKLNLGKNDARLLSTVIRDSRAERVEVNWDDCLPSLPRIEGLKVELPVLTTHHESEINALTSSVRSRRGNKALPLLQTCLPYSLPKSSTSFITSHGIYEKTNIERLNCTRESFLLIQNARKYGDISPAMDCLETHLLAYEQAFREPDLPLTPIDFDELYSPSPSPKPQMLPSPVSSTPIKRHESPLCLQKTGTLTSIPLEFGEGDKRTRGSEDEQSSNAQPEEEVRSFQEYPMPIEHASSGPMEGGSIEGYENLFHPPYSTWNLAQTVVSTRPEVELAPEHHFSARRHPTSFPSTLQSYPCFTYQETVDDGDIDVDYSVEVEQGTQDFVEGEILETPKPLETSHGGNIDSTVVDRNWCESNIRANKQPITANDSSHNATLIPDGPAIVGETCRQKAQKCLDQTPNRQQKRKKARDDNKLRGKQHRNGKKRATMRPPAEIQGSDLSSPSTALGSLPAFMEMRGIAPKRRVNAESSYIATKNKQPIDDRTERQKSMVVVSDQYAEPVMQREERVSILSNTSASQHIPQYPRNNQEPPLLFLSTSLLKSHLRLARILENTKDPPPTLIYRDYDTINHDLEHEADIVISPSTGAILTTSQATTQLYLPGHKPAHPHLDGIKDINSPLRERIMLLAPRYERLYVLISHSGGTAKKQPTADKRTLESITSLTAFCNSASVHSTIIPLIIAPSTPETMAQWILGLAYKHSFRLLETSVPRSIGFMPINPSINKPRVDPAMVETETQWELFLRRAGLNPFAAQVVLLALRREEEKLKLGSTYDQGTVSALSRFIEMSSETRRRLFAGIIGERVLKRVEDIMDEWQCDWALNFDAV</sequence>
<evidence type="ECO:0000256" key="1">
    <source>
        <dbReference type="SAM" id="MobiDB-lite"/>
    </source>
</evidence>
<gene>
    <name evidence="4" type="ORF">ASPGLDRAFT_78871</name>
</gene>
<reference evidence="5" key="1">
    <citation type="journal article" date="2017" name="Genome Biol.">
        <title>Comparative genomics reveals high biological diversity and specific adaptations in the industrially and medically important fungal genus Aspergillus.</title>
        <authorList>
            <person name="de Vries R.P."/>
            <person name="Riley R."/>
            <person name="Wiebenga A."/>
            <person name="Aguilar-Osorio G."/>
            <person name="Amillis S."/>
            <person name="Uchima C.A."/>
            <person name="Anderluh G."/>
            <person name="Asadollahi M."/>
            <person name="Askin M."/>
            <person name="Barry K."/>
            <person name="Battaglia E."/>
            <person name="Bayram O."/>
            <person name="Benocci T."/>
            <person name="Braus-Stromeyer S.A."/>
            <person name="Caldana C."/>
            <person name="Canovas D."/>
            <person name="Cerqueira G.C."/>
            <person name="Chen F."/>
            <person name="Chen W."/>
            <person name="Choi C."/>
            <person name="Clum A."/>
            <person name="Dos Santos R.A."/>
            <person name="Damasio A.R."/>
            <person name="Diallinas G."/>
            <person name="Emri T."/>
            <person name="Fekete E."/>
            <person name="Flipphi M."/>
            <person name="Freyberg S."/>
            <person name="Gallo A."/>
            <person name="Gournas C."/>
            <person name="Habgood R."/>
            <person name="Hainaut M."/>
            <person name="Harispe M.L."/>
            <person name="Henrissat B."/>
            <person name="Hilden K.S."/>
            <person name="Hope R."/>
            <person name="Hossain A."/>
            <person name="Karabika E."/>
            <person name="Karaffa L."/>
            <person name="Karanyi Z."/>
            <person name="Krasevec N."/>
            <person name="Kuo A."/>
            <person name="Kusch H."/>
            <person name="LaButti K."/>
            <person name="Lagendijk E.L."/>
            <person name="Lapidus A."/>
            <person name="Levasseur A."/>
            <person name="Lindquist E."/>
            <person name="Lipzen A."/>
            <person name="Logrieco A.F."/>
            <person name="MacCabe A."/>
            <person name="Maekelae M.R."/>
            <person name="Malavazi I."/>
            <person name="Melin P."/>
            <person name="Meyer V."/>
            <person name="Mielnichuk N."/>
            <person name="Miskei M."/>
            <person name="Molnar A.P."/>
            <person name="Mule G."/>
            <person name="Ngan C.Y."/>
            <person name="Orejas M."/>
            <person name="Orosz E."/>
            <person name="Ouedraogo J.P."/>
            <person name="Overkamp K.M."/>
            <person name="Park H.-S."/>
            <person name="Perrone G."/>
            <person name="Piumi F."/>
            <person name="Punt P.J."/>
            <person name="Ram A.F."/>
            <person name="Ramon A."/>
            <person name="Rauscher S."/>
            <person name="Record E."/>
            <person name="Riano-Pachon D.M."/>
            <person name="Robert V."/>
            <person name="Roehrig J."/>
            <person name="Ruller R."/>
            <person name="Salamov A."/>
            <person name="Salih N.S."/>
            <person name="Samson R.A."/>
            <person name="Sandor E."/>
            <person name="Sanguinetti M."/>
            <person name="Schuetze T."/>
            <person name="Sepcic K."/>
            <person name="Shelest E."/>
            <person name="Sherlock G."/>
            <person name="Sophianopoulou V."/>
            <person name="Squina F.M."/>
            <person name="Sun H."/>
            <person name="Susca A."/>
            <person name="Todd R.B."/>
            <person name="Tsang A."/>
            <person name="Unkles S.E."/>
            <person name="van de Wiele N."/>
            <person name="van Rossen-Uffink D."/>
            <person name="Oliveira J.V."/>
            <person name="Vesth T.C."/>
            <person name="Visser J."/>
            <person name="Yu J.-H."/>
            <person name="Zhou M."/>
            <person name="Andersen M.R."/>
            <person name="Archer D.B."/>
            <person name="Baker S.E."/>
            <person name="Benoit I."/>
            <person name="Brakhage A.A."/>
            <person name="Braus G.H."/>
            <person name="Fischer R."/>
            <person name="Frisvad J.C."/>
            <person name="Goldman G.H."/>
            <person name="Houbraken J."/>
            <person name="Oakley B."/>
            <person name="Pocsi I."/>
            <person name="Scazzocchio C."/>
            <person name="Seiboth B."/>
            <person name="vanKuyk P.A."/>
            <person name="Wortman J."/>
            <person name="Dyer P.S."/>
            <person name="Grigoriev I.V."/>
        </authorList>
    </citation>
    <scope>NUCLEOTIDE SEQUENCE [LARGE SCALE GENOMIC DNA]</scope>
    <source>
        <strain evidence="5">CBS 516.65</strain>
    </source>
</reference>
<dbReference type="InterPro" id="IPR055528">
    <property type="entry name" value="DUF7102"/>
</dbReference>
<dbReference type="Pfam" id="PF23395">
    <property type="entry name" value="SAM_6"/>
    <property type="match status" value="1"/>
</dbReference>